<organism evidence="2 3">
    <name type="scientific">Caenorhabditis tropicalis</name>
    <dbReference type="NCBI Taxonomy" id="1561998"/>
    <lineage>
        <taxon>Eukaryota</taxon>
        <taxon>Metazoa</taxon>
        <taxon>Ecdysozoa</taxon>
        <taxon>Nematoda</taxon>
        <taxon>Chromadorea</taxon>
        <taxon>Rhabditida</taxon>
        <taxon>Rhabditina</taxon>
        <taxon>Rhabditomorpha</taxon>
        <taxon>Rhabditoidea</taxon>
        <taxon>Rhabditidae</taxon>
        <taxon>Peloderinae</taxon>
        <taxon>Caenorhabditis</taxon>
    </lineage>
</organism>
<name>A0A1I7T1Q8_9PELO</name>
<feature type="compositionally biased region" description="Polar residues" evidence="1">
    <location>
        <begin position="89"/>
        <end position="100"/>
    </location>
</feature>
<reference evidence="3" key="1">
    <citation type="submission" date="2016-11" db="UniProtKB">
        <authorList>
            <consortium name="WormBaseParasite"/>
        </authorList>
    </citation>
    <scope>IDENTIFICATION</scope>
</reference>
<feature type="region of interest" description="Disordered" evidence="1">
    <location>
        <begin position="124"/>
        <end position="159"/>
    </location>
</feature>
<evidence type="ECO:0000313" key="3">
    <source>
        <dbReference type="WBParaSite" id="Csp11.Scaffold464.g1576.t1"/>
    </source>
</evidence>
<evidence type="ECO:0000313" key="2">
    <source>
        <dbReference type="Proteomes" id="UP000095282"/>
    </source>
</evidence>
<sequence>MKTSKSGKSIGNIGPTRDTTGIIVAAKQFRTTSETSGPSTTISEAMKDIERIVQRGQAKDKGIQKPWLPSSVEQKGKLREQLQQKKQRNASAGTFNAEKQGSMEWTVTEYWTMRRKTDGELRRRWDATTVGCDDDGSVNDKETGREQKGPDRKERSDNR</sequence>
<dbReference type="AlphaFoldDB" id="A0A1I7T1Q8"/>
<accession>A0A1I7T1Q8</accession>
<proteinExistence type="predicted"/>
<protein>
    <submittedName>
        <fullName evidence="3">Reverse transcriptase domain-containing protein</fullName>
    </submittedName>
</protein>
<evidence type="ECO:0000256" key="1">
    <source>
        <dbReference type="SAM" id="MobiDB-lite"/>
    </source>
</evidence>
<dbReference type="Proteomes" id="UP000095282">
    <property type="component" value="Unplaced"/>
</dbReference>
<feature type="compositionally biased region" description="Basic and acidic residues" evidence="1">
    <location>
        <begin position="74"/>
        <end position="83"/>
    </location>
</feature>
<keyword evidence="2" id="KW-1185">Reference proteome</keyword>
<feature type="region of interest" description="Disordered" evidence="1">
    <location>
        <begin position="56"/>
        <end position="100"/>
    </location>
</feature>
<dbReference type="WBParaSite" id="Csp11.Scaffold464.g1576.t1">
    <property type="protein sequence ID" value="Csp11.Scaffold464.g1576.t1"/>
    <property type="gene ID" value="Csp11.Scaffold464.g1576"/>
</dbReference>
<feature type="compositionally biased region" description="Basic and acidic residues" evidence="1">
    <location>
        <begin position="138"/>
        <end position="159"/>
    </location>
</feature>